<proteinExistence type="predicted"/>
<dbReference type="RefSeq" id="WP_084253576.1">
    <property type="nucleotide sequence ID" value="NZ_JACKTG010000002.1"/>
</dbReference>
<evidence type="ECO:0000313" key="1">
    <source>
        <dbReference type="EMBL" id="MCV6987712.1"/>
    </source>
</evidence>
<reference evidence="1" key="2">
    <citation type="journal article" date="2022" name="BMC Genomics">
        <title>Comparative genome analysis of mycobacteria focusing on tRNA and non-coding RNA.</title>
        <authorList>
            <person name="Behra P.R.K."/>
            <person name="Pettersson B.M.F."/>
            <person name="Ramesh M."/>
            <person name="Das S."/>
            <person name="Dasgupta S."/>
            <person name="Kirsebom L.A."/>
        </authorList>
    </citation>
    <scope>NUCLEOTIDE SEQUENCE</scope>
    <source>
        <strain evidence="1">DSM 45439</strain>
    </source>
</reference>
<protein>
    <submittedName>
        <fullName evidence="1">Uncharacterized protein</fullName>
    </submittedName>
</protein>
<dbReference type="AlphaFoldDB" id="A0AAW5RYD5"/>
<accession>A0AAW5RYD5</accession>
<comment type="caution">
    <text evidence="1">The sequence shown here is derived from an EMBL/GenBank/DDBJ whole genome shotgun (WGS) entry which is preliminary data.</text>
</comment>
<sequence length="130" mass="14326">MTPSTGKWAEFFMDPPKAIEGVVGVMADQMKILAASQRLLERLDQAPAIPGAQPAEDIRAQRDELLRQFVEEALVHHVAALRVAIELRNTDDARKPNGTDAFEAEVWNNKYHAYVDEMSLGPRSPGASAT</sequence>
<dbReference type="Proteomes" id="UP001207588">
    <property type="component" value="Unassembled WGS sequence"/>
</dbReference>
<evidence type="ECO:0000313" key="2">
    <source>
        <dbReference type="Proteomes" id="UP001207588"/>
    </source>
</evidence>
<dbReference type="EMBL" id="JACKTG010000002">
    <property type="protein sequence ID" value="MCV6987712.1"/>
    <property type="molecule type" value="Genomic_DNA"/>
</dbReference>
<organism evidence="1 2">
    <name type="scientific">Mycobacterium bouchedurhonense</name>
    <dbReference type="NCBI Taxonomy" id="701041"/>
    <lineage>
        <taxon>Bacteria</taxon>
        <taxon>Bacillati</taxon>
        <taxon>Actinomycetota</taxon>
        <taxon>Actinomycetes</taxon>
        <taxon>Mycobacteriales</taxon>
        <taxon>Mycobacteriaceae</taxon>
        <taxon>Mycobacterium</taxon>
        <taxon>Mycobacterium avium complex (MAC)</taxon>
    </lineage>
</organism>
<gene>
    <name evidence="1" type="ORF">H7I91_00055</name>
</gene>
<reference evidence="1" key="1">
    <citation type="submission" date="2020-07" db="EMBL/GenBank/DDBJ databases">
        <authorList>
            <person name="Pettersson B.M.F."/>
            <person name="Behra P.R.K."/>
            <person name="Ramesh M."/>
            <person name="Das S."/>
            <person name="Dasgupta S."/>
            <person name="Kirsebom L.A."/>
        </authorList>
    </citation>
    <scope>NUCLEOTIDE SEQUENCE</scope>
    <source>
        <strain evidence="1">DSM 45439</strain>
    </source>
</reference>
<name>A0AAW5RYD5_MYCBC</name>